<gene>
    <name evidence="8" type="ORF">HD592_000678</name>
</gene>
<name>A0A923E3B5_9ACTO</name>
<feature type="domain" description="Phage shock protein PspC N-terminal" evidence="6">
    <location>
        <begin position="50"/>
        <end position="96"/>
    </location>
</feature>
<evidence type="ECO:0000259" key="6">
    <source>
        <dbReference type="Pfam" id="PF04024"/>
    </source>
</evidence>
<dbReference type="AlphaFoldDB" id="A0A923E3B5"/>
<dbReference type="InterPro" id="IPR007168">
    <property type="entry name" value="Phageshock_PspC_N"/>
</dbReference>
<dbReference type="Pfam" id="PF04024">
    <property type="entry name" value="PspC"/>
    <property type="match status" value="1"/>
</dbReference>
<evidence type="ECO:0000313" key="9">
    <source>
        <dbReference type="Proteomes" id="UP000617426"/>
    </source>
</evidence>
<evidence type="ECO:0000313" key="8">
    <source>
        <dbReference type="EMBL" id="MBB6334113.1"/>
    </source>
</evidence>
<keyword evidence="5" id="KW-0472">Membrane</keyword>
<reference evidence="8" key="1">
    <citation type="submission" date="2020-08" db="EMBL/GenBank/DDBJ databases">
        <title>Sequencing the genomes of 1000 actinobacteria strains.</title>
        <authorList>
            <person name="Klenk H.-P."/>
        </authorList>
    </citation>
    <scope>NUCLEOTIDE SEQUENCE</scope>
    <source>
        <strain evidence="8">DSM 10695</strain>
    </source>
</reference>
<evidence type="ECO:0000256" key="4">
    <source>
        <dbReference type="SAM" id="MobiDB-lite"/>
    </source>
</evidence>
<dbReference type="GO" id="GO:0000160">
    <property type="term" value="P:phosphorelay signal transduction system"/>
    <property type="evidence" value="ECO:0007669"/>
    <property type="project" value="UniProtKB-KW"/>
</dbReference>
<keyword evidence="3" id="KW-0902">Two-component regulatory system</keyword>
<dbReference type="SUPFAM" id="SSF55874">
    <property type="entry name" value="ATPase domain of HSP90 chaperone/DNA topoisomerase II/histidine kinase"/>
    <property type="match status" value="1"/>
</dbReference>
<dbReference type="InterPro" id="IPR050482">
    <property type="entry name" value="Sensor_HK_TwoCompSys"/>
</dbReference>
<dbReference type="PANTHER" id="PTHR24421:SF61">
    <property type="entry name" value="OXYGEN SENSOR HISTIDINE KINASE NREB"/>
    <property type="match status" value="1"/>
</dbReference>
<evidence type="ECO:0000259" key="7">
    <source>
        <dbReference type="Pfam" id="PF13581"/>
    </source>
</evidence>
<feature type="transmembrane region" description="Helical" evidence="5">
    <location>
        <begin position="131"/>
        <end position="153"/>
    </location>
</feature>
<sequence>MAVPSDPENRFWAPPSPTGAGRDWNPPTPNASRPALRRATPDSVDMPTPWMAGVASGLAVHARVPVHVVRWAFAALTLFGGTGLLLYLWLWMMTPKDTGRFGPSGVSDSRATAPLTVPGQDRSRITARNQLLLAGFIIIVGGLIAMGLSAFGVVDLRDIVSASTVIIGIGLAWSQGANLDNWRSGRFLVIVAIGIIMVSIGTIVLVGRGDPPLILLRGGLIGAVVVAGVLFALAPLWLRTSSDLSDTQAQQVRDAERADIAAHLHDSVLQTLTLIRSAAHDPARVRALALSEERELRSWLYTGRSQAADSLAEAVRETVGALESKYGVPVEVVAVGDCVPGPGELALVAALGEASANAVRHGRPPVSVYVETRPESVEAFIKDSGSGFDPASIPSDRHGVKDSIIGRMERAGGTARIRCLTTGTEVALALPRIPSTAPFQPKRG</sequence>
<feature type="transmembrane region" description="Helical" evidence="5">
    <location>
        <begin position="159"/>
        <end position="175"/>
    </location>
</feature>
<feature type="transmembrane region" description="Helical" evidence="5">
    <location>
        <begin position="68"/>
        <end position="90"/>
    </location>
</feature>
<dbReference type="EMBL" id="JACHMK010000001">
    <property type="protein sequence ID" value="MBB6334113.1"/>
    <property type="molecule type" value="Genomic_DNA"/>
</dbReference>
<protein>
    <submittedName>
        <fullName evidence="8">Signal transduction histidine kinase</fullName>
    </submittedName>
</protein>
<evidence type="ECO:0000256" key="3">
    <source>
        <dbReference type="ARBA" id="ARBA00023012"/>
    </source>
</evidence>
<organism evidence="8 9">
    <name type="scientific">Schaalia hyovaginalis</name>
    <dbReference type="NCBI Taxonomy" id="29316"/>
    <lineage>
        <taxon>Bacteria</taxon>
        <taxon>Bacillati</taxon>
        <taxon>Actinomycetota</taxon>
        <taxon>Actinomycetes</taxon>
        <taxon>Actinomycetales</taxon>
        <taxon>Actinomycetaceae</taxon>
        <taxon>Schaalia</taxon>
    </lineage>
</organism>
<dbReference type="GO" id="GO:0016301">
    <property type="term" value="F:kinase activity"/>
    <property type="evidence" value="ECO:0007669"/>
    <property type="project" value="UniProtKB-KW"/>
</dbReference>
<keyword evidence="5" id="KW-1133">Transmembrane helix</keyword>
<evidence type="ECO:0000256" key="5">
    <source>
        <dbReference type="SAM" id="Phobius"/>
    </source>
</evidence>
<comment type="caution">
    <text evidence="8">The sequence shown here is derived from an EMBL/GenBank/DDBJ whole genome shotgun (WGS) entry which is preliminary data.</text>
</comment>
<dbReference type="PANTHER" id="PTHR24421">
    <property type="entry name" value="NITRATE/NITRITE SENSOR PROTEIN NARX-RELATED"/>
    <property type="match status" value="1"/>
</dbReference>
<evidence type="ECO:0000256" key="1">
    <source>
        <dbReference type="ARBA" id="ARBA00022679"/>
    </source>
</evidence>
<feature type="region of interest" description="Disordered" evidence="4">
    <location>
        <begin position="1"/>
        <end position="44"/>
    </location>
</feature>
<dbReference type="InterPro" id="IPR036890">
    <property type="entry name" value="HATPase_C_sf"/>
</dbReference>
<dbReference type="InterPro" id="IPR003594">
    <property type="entry name" value="HATPase_dom"/>
</dbReference>
<feature type="transmembrane region" description="Helical" evidence="5">
    <location>
        <begin position="213"/>
        <end position="238"/>
    </location>
</feature>
<feature type="transmembrane region" description="Helical" evidence="5">
    <location>
        <begin position="187"/>
        <end position="207"/>
    </location>
</feature>
<keyword evidence="9" id="KW-1185">Reference proteome</keyword>
<accession>A0A923E3B5</accession>
<dbReference type="Pfam" id="PF13581">
    <property type="entry name" value="HATPase_c_2"/>
    <property type="match status" value="1"/>
</dbReference>
<dbReference type="Proteomes" id="UP000617426">
    <property type="component" value="Unassembled WGS sequence"/>
</dbReference>
<keyword evidence="1" id="KW-0808">Transferase</keyword>
<proteinExistence type="predicted"/>
<keyword evidence="2 8" id="KW-0418">Kinase</keyword>
<dbReference type="Gene3D" id="3.30.565.10">
    <property type="entry name" value="Histidine kinase-like ATPase, C-terminal domain"/>
    <property type="match status" value="1"/>
</dbReference>
<evidence type="ECO:0000256" key="2">
    <source>
        <dbReference type="ARBA" id="ARBA00022777"/>
    </source>
</evidence>
<feature type="domain" description="Histidine kinase/HSP90-like ATPase" evidence="7">
    <location>
        <begin position="310"/>
        <end position="398"/>
    </location>
</feature>
<keyword evidence="5" id="KW-0812">Transmembrane</keyword>